<proteinExistence type="inferred from homology"/>
<dbReference type="AlphaFoldDB" id="A0A0T6BF34"/>
<evidence type="ECO:0000256" key="2">
    <source>
        <dbReference type="ARBA" id="ARBA00010701"/>
    </source>
</evidence>
<evidence type="ECO:0000256" key="1">
    <source>
        <dbReference type="ARBA" id="ARBA00004613"/>
    </source>
</evidence>
<dbReference type="EMBL" id="LJIG01000985">
    <property type="protein sequence ID" value="KRT85955.1"/>
    <property type="molecule type" value="Genomic_DNA"/>
</dbReference>
<protein>
    <submittedName>
        <fullName evidence="6">Hydrolase</fullName>
    </submittedName>
</protein>
<dbReference type="Gene3D" id="3.40.50.1820">
    <property type="entry name" value="alpha/beta hydrolase"/>
    <property type="match status" value="1"/>
</dbReference>
<dbReference type="GO" id="GO:0017171">
    <property type="term" value="F:serine hydrolase activity"/>
    <property type="evidence" value="ECO:0007669"/>
    <property type="project" value="TreeGrafter"/>
</dbReference>
<comment type="subcellular location">
    <subcellularLocation>
        <location evidence="1">Secreted</location>
    </subcellularLocation>
</comment>
<dbReference type="Proteomes" id="UP000051574">
    <property type="component" value="Unassembled WGS sequence"/>
</dbReference>
<dbReference type="PANTHER" id="PTHR11610">
    <property type="entry name" value="LIPASE"/>
    <property type="match status" value="1"/>
</dbReference>
<evidence type="ECO:0000313" key="6">
    <source>
        <dbReference type="EMBL" id="KRT85955.1"/>
    </source>
</evidence>
<comment type="caution">
    <text evidence="6">The sequence shown here is derived from an EMBL/GenBank/DDBJ whole genome shotgun (WGS) entry which is preliminary data.</text>
</comment>
<feature type="domain" description="Lipase" evidence="5">
    <location>
        <begin position="5"/>
        <end position="125"/>
    </location>
</feature>
<dbReference type="PRINTS" id="PR00821">
    <property type="entry name" value="TAGLIPASE"/>
</dbReference>
<comment type="similarity">
    <text evidence="2 4">Belongs to the AB hydrolase superfamily. Lipase family.</text>
</comment>
<dbReference type="Pfam" id="PF00151">
    <property type="entry name" value="Lipase"/>
    <property type="match status" value="1"/>
</dbReference>
<feature type="non-terminal residue" evidence="6">
    <location>
        <position position="132"/>
    </location>
</feature>
<evidence type="ECO:0000256" key="4">
    <source>
        <dbReference type="RuleBase" id="RU004262"/>
    </source>
</evidence>
<dbReference type="InterPro" id="IPR000734">
    <property type="entry name" value="TAG_lipase"/>
</dbReference>
<name>A0A0T6BF34_9SCAR</name>
<dbReference type="InterPro" id="IPR013818">
    <property type="entry name" value="Lipase"/>
</dbReference>
<feature type="non-terminal residue" evidence="6">
    <location>
        <position position="1"/>
    </location>
</feature>
<dbReference type="PANTHER" id="PTHR11610:SF177">
    <property type="entry name" value="IP13478P-RELATED"/>
    <property type="match status" value="1"/>
</dbReference>
<keyword evidence="6" id="KW-0378">Hydrolase</keyword>
<reference evidence="6 7" key="1">
    <citation type="submission" date="2015-09" db="EMBL/GenBank/DDBJ databases">
        <title>Draft genome of the scarab beetle Oryctes borbonicus.</title>
        <authorList>
            <person name="Meyer J.M."/>
            <person name="Markov G.V."/>
            <person name="Baskaran P."/>
            <person name="Herrmann M."/>
            <person name="Sommer R.J."/>
            <person name="Roedelsperger C."/>
        </authorList>
    </citation>
    <scope>NUCLEOTIDE SEQUENCE [LARGE SCALE GENOMIC DNA]</scope>
    <source>
        <strain evidence="6">OB123</strain>
        <tissue evidence="6">Whole animal</tissue>
    </source>
</reference>
<gene>
    <name evidence="6" type="ORF">AMK59_1558</name>
</gene>
<accession>A0A0T6BF34</accession>
<dbReference type="GO" id="GO:0005615">
    <property type="term" value="C:extracellular space"/>
    <property type="evidence" value="ECO:0007669"/>
    <property type="project" value="TreeGrafter"/>
</dbReference>
<evidence type="ECO:0000256" key="3">
    <source>
        <dbReference type="ARBA" id="ARBA00022525"/>
    </source>
</evidence>
<organism evidence="6 7">
    <name type="scientific">Oryctes borbonicus</name>
    <dbReference type="NCBI Taxonomy" id="1629725"/>
    <lineage>
        <taxon>Eukaryota</taxon>
        <taxon>Metazoa</taxon>
        <taxon>Ecdysozoa</taxon>
        <taxon>Arthropoda</taxon>
        <taxon>Hexapoda</taxon>
        <taxon>Insecta</taxon>
        <taxon>Pterygota</taxon>
        <taxon>Neoptera</taxon>
        <taxon>Endopterygota</taxon>
        <taxon>Coleoptera</taxon>
        <taxon>Polyphaga</taxon>
        <taxon>Scarabaeiformia</taxon>
        <taxon>Scarabaeidae</taxon>
        <taxon>Dynastinae</taxon>
        <taxon>Oryctes</taxon>
    </lineage>
</organism>
<sequence length="132" mass="14635">SNTVEPYQIIENNISTIEHAPINRNLPLKVLFHGYGAHKDHDPNPQIRPNYLSIGYNVISIDYSRAVRKPCYPQATAAVRTIGRCIGEFIPLLLKYNEKVELEGIHFIAFSLGAHVATTAGAILNEMGVLIP</sequence>
<dbReference type="InterPro" id="IPR029058">
    <property type="entry name" value="AB_hydrolase_fold"/>
</dbReference>
<dbReference type="GO" id="GO:0016298">
    <property type="term" value="F:lipase activity"/>
    <property type="evidence" value="ECO:0007669"/>
    <property type="project" value="InterPro"/>
</dbReference>
<evidence type="ECO:0000313" key="7">
    <source>
        <dbReference type="Proteomes" id="UP000051574"/>
    </source>
</evidence>
<evidence type="ECO:0000259" key="5">
    <source>
        <dbReference type="Pfam" id="PF00151"/>
    </source>
</evidence>
<keyword evidence="7" id="KW-1185">Reference proteome</keyword>
<dbReference type="GO" id="GO:0016042">
    <property type="term" value="P:lipid catabolic process"/>
    <property type="evidence" value="ECO:0007669"/>
    <property type="project" value="TreeGrafter"/>
</dbReference>
<keyword evidence="3" id="KW-0964">Secreted</keyword>
<dbReference type="OrthoDB" id="199913at2759"/>
<dbReference type="SUPFAM" id="SSF53474">
    <property type="entry name" value="alpha/beta-Hydrolases"/>
    <property type="match status" value="1"/>
</dbReference>